<gene>
    <name evidence="1" type="ORF">LY16_03186</name>
</gene>
<evidence type="ECO:0000313" key="1">
    <source>
        <dbReference type="EMBL" id="TYO99156.1"/>
    </source>
</evidence>
<dbReference type="EMBL" id="VNHN01000073">
    <property type="protein sequence ID" value="TYO99156.1"/>
    <property type="molecule type" value="Genomic_DNA"/>
</dbReference>
<protein>
    <submittedName>
        <fullName evidence="1">Uncharacterized protein</fullName>
    </submittedName>
</protein>
<proteinExistence type="predicted"/>
<evidence type="ECO:0000313" key="2">
    <source>
        <dbReference type="Proteomes" id="UP000324170"/>
    </source>
</evidence>
<comment type="caution">
    <text evidence="1">The sequence shown here is derived from an EMBL/GenBank/DDBJ whole genome shotgun (WGS) entry which is preliminary data.</text>
</comment>
<name>A0ABY3NMZ4_9GAMM</name>
<keyword evidence="2" id="KW-1185">Reference proteome</keyword>
<reference evidence="1 2" key="1">
    <citation type="submission" date="2019-07" db="EMBL/GenBank/DDBJ databases">
        <title>Genomic Encyclopedia of Type Strains, Phase I: the one thousand microbial genomes (KMG-I) project.</title>
        <authorList>
            <person name="Kyrpides N."/>
        </authorList>
    </citation>
    <scope>NUCLEOTIDE SEQUENCE [LARGE SCALE GENOMIC DNA]</scope>
    <source>
        <strain evidence="1 2">DSM 17909</strain>
    </source>
</reference>
<accession>A0ABY3NMZ4</accession>
<dbReference type="Proteomes" id="UP000324170">
    <property type="component" value="Unassembled WGS sequence"/>
</dbReference>
<sequence>MAQYYISSILISHQFSTLINAHQRNLNPADIRGILSLRDRNIALNWKLLRSARINGASLNHADTVSDKI</sequence>
<organism evidence="1 2">
    <name type="scientific">Xenorhabdus doucetiae</name>
    <dbReference type="NCBI Taxonomy" id="351671"/>
    <lineage>
        <taxon>Bacteria</taxon>
        <taxon>Pseudomonadati</taxon>
        <taxon>Pseudomonadota</taxon>
        <taxon>Gammaproteobacteria</taxon>
        <taxon>Enterobacterales</taxon>
        <taxon>Morganellaceae</taxon>
        <taxon>Xenorhabdus</taxon>
    </lineage>
</organism>